<keyword evidence="2" id="KW-1185">Reference proteome</keyword>
<proteinExistence type="predicted"/>
<protein>
    <submittedName>
        <fullName evidence="1">Uncharacterized protein</fullName>
    </submittedName>
</protein>
<organism evidence="1 2">
    <name type="scientific">Clonostachys chloroleuca</name>
    <dbReference type="NCBI Taxonomy" id="1926264"/>
    <lineage>
        <taxon>Eukaryota</taxon>
        <taxon>Fungi</taxon>
        <taxon>Dikarya</taxon>
        <taxon>Ascomycota</taxon>
        <taxon>Pezizomycotina</taxon>
        <taxon>Sordariomycetes</taxon>
        <taxon>Hypocreomycetidae</taxon>
        <taxon>Hypocreales</taxon>
        <taxon>Bionectriaceae</taxon>
        <taxon>Clonostachys</taxon>
    </lineage>
</organism>
<name>A0AA35PZD0_9HYPO</name>
<reference evidence="1" key="1">
    <citation type="submission" date="2023-01" db="EMBL/GenBank/DDBJ databases">
        <authorList>
            <person name="Piombo E."/>
        </authorList>
    </citation>
    <scope>NUCLEOTIDE SEQUENCE</scope>
</reference>
<evidence type="ECO:0000313" key="1">
    <source>
        <dbReference type="EMBL" id="CAI6082503.1"/>
    </source>
</evidence>
<dbReference type="AlphaFoldDB" id="A0AA35PZD0"/>
<accession>A0AA35PZD0</accession>
<dbReference type="EMBL" id="CABFNP030000730">
    <property type="protein sequence ID" value="CAI6082503.1"/>
    <property type="molecule type" value="Genomic_DNA"/>
</dbReference>
<gene>
    <name evidence="1" type="ORF">CCHLO57077_00017473</name>
</gene>
<sequence length="169" mass="19004">GYLNSSWIPGILPLDYIALRIRPLSLMPLGLTPLGLTPLGLAPPDLAPLSLAPLGLAPLGLEPLGLTPLVSLDLIPLGKKECLKQKRTLIRKIIKYSLLFNIDIIIITRDKEIKQQKLFRLTYRDLENIKILNTSNKSVVEDLRSEFKVRRIRRALQISKVPKLSDRAK</sequence>
<evidence type="ECO:0000313" key="2">
    <source>
        <dbReference type="Proteomes" id="UP001160390"/>
    </source>
</evidence>
<feature type="non-terminal residue" evidence="1">
    <location>
        <position position="1"/>
    </location>
</feature>
<dbReference type="Proteomes" id="UP001160390">
    <property type="component" value="Unassembled WGS sequence"/>
</dbReference>
<comment type="caution">
    <text evidence="1">The sequence shown here is derived from an EMBL/GenBank/DDBJ whole genome shotgun (WGS) entry which is preliminary data.</text>
</comment>